<feature type="region of interest" description="Disordered" evidence="4">
    <location>
        <begin position="49"/>
        <end position="89"/>
    </location>
</feature>
<keyword evidence="6" id="KW-1185">Reference proteome</keyword>
<dbReference type="SUPFAM" id="SSF48403">
    <property type="entry name" value="Ankyrin repeat"/>
    <property type="match status" value="1"/>
</dbReference>
<evidence type="ECO:0000313" key="5">
    <source>
        <dbReference type="EMBL" id="KAF2717585.1"/>
    </source>
</evidence>
<evidence type="ECO:0000256" key="4">
    <source>
        <dbReference type="SAM" id="MobiDB-lite"/>
    </source>
</evidence>
<feature type="repeat" description="ANK" evidence="3">
    <location>
        <begin position="468"/>
        <end position="500"/>
    </location>
</feature>
<dbReference type="Pfam" id="PF12796">
    <property type="entry name" value="Ank_2"/>
    <property type="match status" value="1"/>
</dbReference>
<evidence type="ECO:0000256" key="1">
    <source>
        <dbReference type="ARBA" id="ARBA00022737"/>
    </source>
</evidence>
<dbReference type="Gene3D" id="1.25.40.20">
    <property type="entry name" value="Ankyrin repeat-containing domain"/>
    <property type="match status" value="2"/>
</dbReference>
<evidence type="ECO:0000313" key="6">
    <source>
        <dbReference type="Proteomes" id="UP000799441"/>
    </source>
</evidence>
<comment type="caution">
    <text evidence="5">The sequence shown here is derived from an EMBL/GenBank/DDBJ whole genome shotgun (WGS) entry which is preliminary data.</text>
</comment>
<sequence length="768" mass="84673">MASHVMGDGHAHSFTTSDIPAVTNKSHLVQKDHNVDDWVRHIEDLRLHTQDTNASSRHSGTPSIFSDDRQTEGTEESQDLTSSTKPGADDVLDFSDSDDEFAIEVAKHALDSGTAAFEGQDWHEASSLLWEASSLIQGLPLRHQAFCDRGDLQFRLAVCAYHVQTPQRAEAALLSFVQLSPNSDNHRNHRCKAGHLLAQTYVKLGKLDLARCMCENTLKSQRTLLSKQHEDCYHSLGLLSRICELRGENAKATVYRSMLPKDSQEALGAEYRELRIISLPDEAKEVAPEPSLEHHIAEGPEVLHQPTIPVPSQIVQSPSTQAPEAIQYLPQPTPTRRRDISPLPRQPSGDSRDTAIAVDTARSSTDQVSTSELALNSDRPLPPAINQPPTPDSPAYSKRPSSSLRTLNQTARRAVLRELDIPAGHLRGVSALHIASLFGDTESANHLATRQLIDHLHTIPIDLKRSQDKVAPLHFAIGARQEPMIRLLLERGATLYSLRNGHSAPPVYLLWDNWLNATGGGTVEEVISILRLLIEKNWNANSQLFPSRWTMLHYAAFLPEDKIDIRDAATKFLLQKGASTAVLSDQDRVPLHVAAGNNWTPETVRMLIAEDVSKVNFPDKMGDLPLHAAIRNRALNPGKVSLDIIHSLCEAGSSVALKNKDGKSAMGIAEFYKDQEAARLVFQYFTAGGDTQSLRSLRLGSFSSFGANSRRAVKSFGGGVVERAKSLPNVGFRRSSRQERQGLMELDSLSEVHELQADRDPVEIGSSR</sequence>
<protein>
    <submittedName>
        <fullName evidence="5">Ankyrin</fullName>
    </submittedName>
</protein>
<reference evidence="5" key="1">
    <citation type="journal article" date="2020" name="Stud. Mycol.">
        <title>101 Dothideomycetes genomes: a test case for predicting lifestyles and emergence of pathogens.</title>
        <authorList>
            <person name="Haridas S."/>
            <person name="Albert R."/>
            <person name="Binder M."/>
            <person name="Bloem J."/>
            <person name="Labutti K."/>
            <person name="Salamov A."/>
            <person name="Andreopoulos B."/>
            <person name="Baker S."/>
            <person name="Barry K."/>
            <person name="Bills G."/>
            <person name="Bluhm B."/>
            <person name="Cannon C."/>
            <person name="Castanera R."/>
            <person name="Culley D."/>
            <person name="Daum C."/>
            <person name="Ezra D."/>
            <person name="Gonzalez J."/>
            <person name="Henrissat B."/>
            <person name="Kuo A."/>
            <person name="Liang C."/>
            <person name="Lipzen A."/>
            <person name="Lutzoni F."/>
            <person name="Magnuson J."/>
            <person name="Mondo S."/>
            <person name="Nolan M."/>
            <person name="Ohm R."/>
            <person name="Pangilinan J."/>
            <person name="Park H.-J."/>
            <person name="Ramirez L."/>
            <person name="Alfaro M."/>
            <person name="Sun H."/>
            <person name="Tritt A."/>
            <person name="Yoshinaga Y."/>
            <person name="Zwiers L.-H."/>
            <person name="Turgeon B."/>
            <person name="Goodwin S."/>
            <person name="Spatafora J."/>
            <person name="Crous P."/>
            <person name="Grigoriev I."/>
        </authorList>
    </citation>
    <scope>NUCLEOTIDE SEQUENCE</scope>
    <source>
        <strain evidence="5">CBS 116435</strain>
    </source>
</reference>
<gene>
    <name evidence="5" type="ORF">K431DRAFT_288460</name>
</gene>
<dbReference type="Proteomes" id="UP000799441">
    <property type="component" value="Unassembled WGS sequence"/>
</dbReference>
<dbReference type="InterPro" id="IPR036770">
    <property type="entry name" value="Ankyrin_rpt-contain_sf"/>
</dbReference>
<feature type="compositionally biased region" description="Pro residues" evidence="4">
    <location>
        <begin position="380"/>
        <end position="392"/>
    </location>
</feature>
<dbReference type="InterPro" id="IPR002110">
    <property type="entry name" value="Ankyrin_rpt"/>
</dbReference>
<proteinExistence type="predicted"/>
<keyword evidence="2 3" id="KW-0040">ANK repeat</keyword>
<dbReference type="PROSITE" id="PS50088">
    <property type="entry name" value="ANK_REPEAT"/>
    <property type="match status" value="1"/>
</dbReference>
<dbReference type="AlphaFoldDB" id="A0A9P4UM38"/>
<accession>A0A9P4UM38</accession>
<keyword evidence="1" id="KW-0677">Repeat</keyword>
<dbReference type="PANTHER" id="PTHR24198:SF165">
    <property type="entry name" value="ANKYRIN REPEAT-CONTAINING PROTEIN-RELATED"/>
    <property type="match status" value="1"/>
</dbReference>
<name>A0A9P4UM38_9PEZI</name>
<dbReference type="InterPro" id="IPR011990">
    <property type="entry name" value="TPR-like_helical_dom_sf"/>
</dbReference>
<dbReference type="PROSITE" id="PS50297">
    <property type="entry name" value="ANK_REP_REGION"/>
    <property type="match status" value="1"/>
</dbReference>
<dbReference type="OrthoDB" id="3946649at2759"/>
<dbReference type="SUPFAM" id="SSF48452">
    <property type="entry name" value="TPR-like"/>
    <property type="match status" value="1"/>
</dbReference>
<feature type="region of interest" description="Disordered" evidence="4">
    <location>
        <begin position="329"/>
        <end position="406"/>
    </location>
</feature>
<dbReference type="SMART" id="SM00248">
    <property type="entry name" value="ANK"/>
    <property type="match status" value="5"/>
</dbReference>
<evidence type="ECO:0000256" key="3">
    <source>
        <dbReference type="PROSITE-ProRule" id="PRU00023"/>
    </source>
</evidence>
<feature type="compositionally biased region" description="Polar residues" evidence="4">
    <location>
        <begin position="361"/>
        <end position="374"/>
    </location>
</feature>
<dbReference type="PANTHER" id="PTHR24198">
    <property type="entry name" value="ANKYRIN REPEAT AND PROTEIN KINASE DOMAIN-CONTAINING PROTEIN"/>
    <property type="match status" value="1"/>
</dbReference>
<evidence type="ECO:0000256" key="2">
    <source>
        <dbReference type="ARBA" id="ARBA00023043"/>
    </source>
</evidence>
<dbReference type="Gene3D" id="1.25.40.10">
    <property type="entry name" value="Tetratricopeptide repeat domain"/>
    <property type="match status" value="1"/>
</dbReference>
<dbReference type="EMBL" id="MU003841">
    <property type="protein sequence ID" value="KAF2717585.1"/>
    <property type="molecule type" value="Genomic_DNA"/>
</dbReference>
<feature type="compositionally biased region" description="Polar residues" evidence="4">
    <location>
        <begin position="50"/>
        <end position="64"/>
    </location>
</feature>
<organism evidence="5 6">
    <name type="scientific">Polychaeton citri CBS 116435</name>
    <dbReference type="NCBI Taxonomy" id="1314669"/>
    <lineage>
        <taxon>Eukaryota</taxon>
        <taxon>Fungi</taxon>
        <taxon>Dikarya</taxon>
        <taxon>Ascomycota</taxon>
        <taxon>Pezizomycotina</taxon>
        <taxon>Dothideomycetes</taxon>
        <taxon>Dothideomycetidae</taxon>
        <taxon>Capnodiales</taxon>
        <taxon>Capnodiaceae</taxon>
        <taxon>Polychaeton</taxon>
    </lineage>
</organism>